<evidence type="ECO:0000256" key="11">
    <source>
        <dbReference type="ARBA" id="ARBA00037258"/>
    </source>
</evidence>
<accession>A0A915PQB8</accession>
<reference evidence="15" key="1">
    <citation type="submission" date="2022-11" db="UniProtKB">
        <authorList>
            <consortium name="WormBaseParasite"/>
        </authorList>
    </citation>
    <scope>IDENTIFICATION</scope>
</reference>
<dbReference type="InterPro" id="IPR006357">
    <property type="entry name" value="HAD-SF_hydro_IIA"/>
</dbReference>
<name>A0A915PQB8_9BILA</name>
<dbReference type="Gene3D" id="3.40.50.1000">
    <property type="entry name" value="HAD superfamily/HAD-like"/>
    <property type="match status" value="2"/>
</dbReference>
<evidence type="ECO:0000256" key="4">
    <source>
        <dbReference type="ARBA" id="ARBA00007958"/>
    </source>
</evidence>
<evidence type="ECO:0000256" key="5">
    <source>
        <dbReference type="ARBA" id="ARBA00012146"/>
    </source>
</evidence>
<proteinExistence type="inferred from homology"/>
<dbReference type="GO" id="GO:0005634">
    <property type="term" value="C:nucleus"/>
    <property type="evidence" value="ECO:0007669"/>
    <property type="project" value="UniProtKB-SubCell"/>
</dbReference>
<evidence type="ECO:0000256" key="8">
    <source>
        <dbReference type="ARBA" id="ARBA00022801"/>
    </source>
</evidence>
<evidence type="ECO:0000256" key="7">
    <source>
        <dbReference type="ARBA" id="ARBA00022723"/>
    </source>
</evidence>
<dbReference type="GO" id="GO:0004427">
    <property type="term" value="F:inorganic diphosphate phosphatase activity"/>
    <property type="evidence" value="ECO:0007669"/>
    <property type="project" value="UniProtKB-EC"/>
</dbReference>
<keyword evidence="10" id="KW-0539">Nucleus</keyword>
<evidence type="ECO:0000256" key="9">
    <source>
        <dbReference type="ARBA" id="ARBA00022842"/>
    </source>
</evidence>
<dbReference type="FunFam" id="3.40.50.1000:FF:000051">
    <property type="entry name" value="Phospholysine phosphohistidine inorganic pyrophosphate phosphatase"/>
    <property type="match status" value="1"/>
</dbReference>
<evidence type="ECO:0000256" key="6">
    <source>
        <dbReference type="ARBA" id="ARBA00022490"/>
    </source>
</evidence>
<dbReference type="WBParaSite" id="sdigi.contig314.g7352.t1">
    <property type="protein sequence ID" value="sdigi.contig314.g7352.t1"/>
    <property type="gene ID" value="sdigi.contig314.g7352"/>
</dbReference>
<dbReference type="AlphaFoldDB" id="A0A915PQB8"/>
<evidence type="ECO:0000256" key="3">
    <source>
        <dbReference type="ARBA" id="ARBA00004496"/>
    </source>
</evidence>
<keyword evidence="14" id="KW-1185">Reference proteome</keyword>
<dbReference type="PANTHER" id="PTHR19288">
    <property type="entry name" value="4-NITROPHENYLPHOSPHATASE-RELATED"/>
    <property type="match status" value="1"/>
</dbReference>
<dbReference type="InterPro" id="IPR006439">
    <property type="entry name" value="HAD-SF_hydro_IA"/>
</dbReference>
<evidence type="ECO:0000256" key="1">
    <source>
        <dbReference type="ARBA" id="ARBA00001946"/>
    </source>
</evidence>
<protein>
    <recommendedName>
        <fullName evidence="12">Phospholysine phosphohistidine inorganic pyrophosphate phosphatase</fullName>
        <ecNumber evidence="5">3.6.1.1</ecNumber>
    </recommendedName>
</protein>
<evidence type="ECO:0000256" key="12">
    <source>
        <dbReference type="ARBA" id="ARBA00039357"/>
    </source>
</evidence>
<keyword evidence="7" id="KW-0479">Metal-binding</keyword>
<dbReference type="Pfam" id="PF13242">
    <property type="entry name" value="Hydrolase_like"/>
    <property type="match status" value="1"/>
</dbReference>
<dbReference type="SUPFAM" id="SSF56784">
    <property type="entry name" value="HAD-like"/>
    <property type="match status" value="1"/>
</dbReference>
<dbReference type="GO" id="GO:0046872">
    <property type="term" value="F:metal ion binding"/>
    <property type="evidence" value="ECO:0007669"/>
    <property type="project" value="UniProtKB-KW"/>
</dbReference>
<organism evidence="14 15">
    <name type="scientific">Setaria digitata</name>
    <dbReference type="NCBI Taxonomy" id="48799"/>
    <lineage>
        <taxon>Eukaryota</taxon>
        <taxon>Metazoa</taxon>
        <taxon>Ecdysozoa</taxon>
        <taxon>Nematoda</taxon>
        <taxon>Chromadorea</taxon>
        <taxon>Rhabditida</taxon>
        <taxon>Spirurina</taxon>
        <taxon>Spiruromorpha</taxon>
        <taxon>Filarioidea</taxon>
        <taxon>Setariidae</taxon>
        <taxon>Setaria</taxon>
    </lineage>
</organism>
<dbReference type="PANTHER" id="PTHR19288:SF44">
    <property type="entry name" value="PHOSPHOLYSINE PHOSPHOHISTIDINE INORGANIC PYROPHOSPHATE PHOSPHATASE"/>
    <property type="match status" value="1"/>
</dbReference>
<comment type="catalytic activity">
    <reaction evidence="13">
        <text>diphosphate + H2O = 2 phosphate + H(+)</text>
        <dbReference type="Rhea" id="RHEA:24576"/>
        <dbReference type="ChEBI" id="CHEBI:15377"/>
        <dbReference type="ChEBI" id="CHEBI:15378"/>
        <dbReference type="ChEBI" id="CHEBI:33019"/>
        <dbReference type="ChEBI" id="CHEBI:43474"/>
        <dbReference type="EC" id="3.6.1.1"/>
    </reaction>
</comment>
<comment type="subcellular location">
    <subcellularLocation>
        <location evidence="3">Cytoplasm</location>
    </subcellularLocation>
    <subcellularLocation>
        <location evidence="2">Nucleus</location>
    </subcellularLocation>
</comment>
<dbReference type="InterPro" id="IPR006355">
    <property type="entry name" value="LHPP/HDHD2"/>
</dbReference>
<dbReference type="GO" id="GO:0005829">
    <property type="term" value="C:cytosol"/>
    <property type="evidence" value="ECO:0007669"/>
    <property type="project" value="TreeGrafter"/>
</dbReference>
<comment type="similarity">
    <text evidence="4">Belongs to the HAD-like hydrolase superfamily.</text>
</comment>
<evidence type="ECO:0000313" key="14">
    <source>
        <dbReference type="Proteomes" id="UP000887581"/>
    </source>
</evidence>
<comment type="function">
    <text evidence="11">Phosphatase that hydrolyzes imidodiphosphate, 3-phosphohistidine and 6-phospholysine. Has broad substrate specificity and can also hydrolyze inorganic diphosphate, but with lower efficiency.</text>
</comment>
<evidence type="ECO:0000313" key="15">
    <source>
        <dbReference type="WBParaSite" id="sdigi.contig314.g7352.t1"/>
    </source>
</evidence>
<comment type="cofactor">
    <cofactor evidence="1">
        <name>Mg(2+)</name>
        <dbReference type="ChEBI" id="CHEBI:18420"/>
    </cofactor>
</comment>
<keyword evidence="8" id="KW-0378">Hydrolase</keyword>
<evidence type="ECO:0000256" key="2">
    <source>
        <dbReference type="ARBA" id="ARBA00004123"/>
    </source>
</evidence>
<evidence type="ECO:0000256" key="13">
    <source>
        <dbReference type="ARBA" id="ARBA00047820"/>
    </source>
</evidence>
<dbReference type="Pfam" id="PF13344">
    <property type="entry name" value="Hydrolase_6"/>
    <property type="match status" value="1"/>
</dbReference>
<dbReference type="InterPro" id="IPR023214">
    <property type="entry name" value="HAD_sf"/>
</dbReference>
<keyword evidence="9" id="KW-0460">Magnesium</keyword>
<evidence type="ECO:0000256" key="10">
    <source>
        <dbReference type="ARBA" id="ARBA00023242"/>
    </source>
</evidence>
<dbReference type="EC" id="3.6.1.1" evidence="5"/>
<dbReference type="NCBIfam" id="TIGR01458">
    <property type="entry name" value="HAD-SF-IIA-hyp3"/>
    <property type="match status" value="1"/>
</dbReference>
<dbReference type="GO" id="GO:0016791">
    <property type="term" value="F:phosphatase activity"/>
    <property type="evidence" value="ECO:0007669"/>
    <property type="project" value="InterPro"/>
</dbReference>
<keyword evidence="6" id="KW-0963">Cytoplasm</keyword>
<sequence length="266" mass="29543">MNFNSKPVKGFLLDITGVLYNSDPNTIGCAIPGSVEAVNRLYAESMVRFVTNENTRNSMHLADKLTKLGFVLKEEHIFTPIPEAIRYLRAHQLRPHILVHKNIAKEFVDLDINHPNCVLIGDAEEGFTYEAMNAAFRVLHKMNDPLIITLGCGKFYQRIDGPCMDVGGFAQALRYACDAKIVGIGKPDQQFFKAAIDDMGLTPDEVVMIGDDIVSDVGGAQKAGIRSVQVRTGKWRQSWLSHSIKPDLLADDLRSAVDMLLQKTVE</sequence>
<dbReference type="InterPro" id="IPR036412">
    <property type="entry name" value="HAD-like_sf"/>
</dbReference>
<dbReference type="NCBIfam" id="TIGR01549">
    <property type="entry name" value="HAD-SF-IA-v1"/>
    <property type="match status" value="1"/>
</dbReference>
<dbReference type="Proteomes" id="UP000887581">
    <property type="component" value="Unplaced"/>
</dbReference>